<comment type="caution">
    <text evidence="2">The sequence shown here is derived from an EMBL/GenBank/DDBJ whole genome shotgun (WGS) entry which is preliminary data.</text>
</comment>
<name>A0AAV4JC86_9GAST</name>
<protein>
    <submittedName>
        <fullName evidence="2">Uncharacterized protein</fullName>
    </submittedName>
</protein>
<proteinExistence type="predicted"/>
<keyword evidence="3" id="KW-1185">Reference proteome</keyword>
<organism evidence="2 3">
    <name type="scientific">Elysia marginata</name>
    <dbReference type="NCBI Taxonomy" id="1093978"/>
    <lineage>
        <taxon>Eukaryota</taxon>
        <taxon>Metazoa</taxon>
        <taxon>Spiralia</taxon>
        <taxon>Lophotrochozoa</taxon>
        <taxon>Mollusca</taxon>
        <taxon>Gastropoda</taxon>
        <taxon>Heterobranchia</taxon>
        <taxon>Euthyneura</taxon>
        <taxon>Panpulmonata</taxon>
        <taxon>Sacoglossa</taxon>
        <taxon>Placobranchoidea</taxon>
        <taxon>Plakobranchidae</taxon>
        <taxon>Elysia</taxon>
    </lineage>
</organism>
<dbReference type="EMBL" id="BMAT01010075">
    <property type="protein sequence ID" value="GFS19644.1"/>
    <property type="molecule type" value="Genomic_DNA"/>
</dbReference>
<evidence type="ECO:0000313" key="2">
    <source>
        <dbReference type="EMBL" id="GFS19644.1"/>
    </source>
</evidence>
<evidence type="ECO:0000313" key="3">
    <source>
        <dbReference type="Proteomes" id="UP000762676"/>
    </source>
</evidence>
<dbReference type="Proteomes" id="UP000762676">
    <property type="component" value="Unassembled WGS sequence"/>
</dbReference>
<dbReference type="AlphaFoldDB" id="A0AAV4JC86"/>
<sequence length="125" mass="14458">MALPTNIEKRSIQSASLLHTDKIFHRLSPVTHLSYRLSGARGYMKKEPFMSTKRRPVKLLGREPWTTSGFKSRVSTCRHRRQKSSQKRSIHDNYENDADQSKYIQYKRGWPGGCDSACWSLVSGR</sequence>
<feature type="region of interest" description="Disordered" evidence="1">
    <location>
        <begin position="71"/>
        <end position="96"/>
    </location>
</feature>
<evidence type="ECO:0000256" key="1">
    <source>
        <dbReference type="SAM" id="MobiDB-lite"/>
    </source>
</evidence>
<reference evidence="2 3" key="1">
    <citation type="journal article" date="2021" name="Elife">
        <title>Chloroplast acquisition without the gene transfer in kleptoplastic sea slugs, Plakobranchus ocellatus.</title>
        <authorList>
            <person name="Maeda T."/>
            <person name="Takahashi S."/>
            <person name="Yoshida T."/>
            <person name="Shimamura S."/>
            <person name="Takaki Y."/>
            <person name="Nagai Y."/>
            <person name="Toyoda A."/>
            <person name="Suzuki Y."/>
            <person name="Arimoto A."/>
            <person name="Ishii H."/>
            <person name="Satoh N."/>
            <person name="Nishiyama T."/>
            <person name="Hasebe M."/>
            <person name="Maruyama T."/>
            <person name="Minagawa J."/>
            <person name="Obokata J."/>
            <person name="Shigenobu S."/>
        </authorList>
    </citation>
    <scope>NUCLEOTIDE SEQUENCE [LARGE SCALE GENOMIC DNA]</scope>
</reference>
<feature type="compositionally biased region" description="Basic residues" evidence="1">
    <location>
        <begin position="76"/>
        <end position="88"/>
    </location>
</feature>
<gene>
    <name evidence="2" type="ORF">ElyMa_005037700</name>
</gene>
<accession>A0AAV4JC86</accession>